<evidence type="ECO:0000313" key="2">
    <source>
        <dbReference type="Proteomes" id="UP000824998"/>
    </source>
</evidence>
<proteinExistence type="predicted"/>
<protein>
    <submittedName>
        <fullName evidence="1">Uncharacterized protein</fullName>
    </submittedName>
</protein>
<gene>
    <name evidence="1" type="ORF">BJ875DRAFT_372986</name>
</gene>
<dbReference type="EMBL" id="MU251416">
    <property type="protein sequence ID" value="KAG9236038.1"/>
    <property type="molecule type" value="Genomic_DNA"/>
</dbReference>
<dbReference type="AlphaFoldDB" id="A0A9P8C6S9"/>
<dbReference type="Proteomes" id="UP000824998">
    <property type="component" value="Unassembled WGS sequence"/>
</dbReference>
<reference evidence="1" key="1">
    <citation type="journal article" date="2021" name="IMA Fungus">
        <title>Genomic characterization of three marine fungi, including Emericellopsis atlantica sp. nov. with signatures of a generalist lifestyle and marine biomass degradation.</title>
        <authorList>
            <person name="Hagestad O.C."/>
            <person name="Hou L."/>
            <person name="Andersen J.H."/>
            <person name="Hansen E.H."/>
            <person name="Altermark B."/>
            <person name="Li C."/>
            <person name="Kuhnert E."/>
            <person name="Cox R.J."/>
            <person name="Crous P.W."/>
            <person name="Spatafora J.W."/>
            <person name="Lail K."/>
            <person name="Amirebrahimi M."/>
            <person name="Lipzen A."/>
            <person name="Pangilinan J."/>
            <person name="Andreopoulos W."/>
            <person name="Hayes R.D."/>
            <person name="Ng V."/>
            <person name="Grigoriev I.V."/>
            <person name="Jackson S.A."/>
            <person name="Sutton T.D.S."/>
            <person name="Dobson A.D.W."/>
            <person name="Rama T."/>
        </authorList>
    </citation>
    <scope>NUCLEOTIDE SEQUENCE</scope>
    <source>
        <strain evidence="1">TRa018bII</strain>
    </source>
</reference>
<dbReference type="OrthoDB" id="2328572at2759"/>
<organism evidence="1 2">
    <name type="scientific">Amylocarpus encephaloides</name>
    <dbReference type="NCBI Taxonomy" id="45428"/>
    <lineage>
        <taxon>Eukaryota</taxon>
        <taxon>Fungi</taxon>
        <taxon>Dikarya</taxon>
        <taxon>Ascomycota</taxon>
        <taxon>Pezizomycotina</taxon>
        <taxon>Leotiomycetes</taxon>
        <taxon>Helotiales</taxon>
        <taxon>Helotiales incertae sedis</taxon>
        <taxon>Amylocarpus</taxon>
    </lineage>
</organism>
<name>A0A9P8C6S9_9HELO</name>
<evidence type="ECO:0000313" key="1">
    <source>
        <dbReference type="EMBL" id="KAG9236038.1"/>
    </source>
</evidence>
<sequence>MPNLLPTPRISPKTTACPSLFDIEQSEMHLDSTPQEYVFPEPHHTVISRLSSSPERQVTNKSYDMSLAQLQEILKLGSDVLNCACATSDASIPVALSLLAARIVSILERLCRRAREDDLVARGQAQVNVDGDRYSLGMYQIAKEDERRLKQEMLSLQIKKAELMVLCSRELVGRASGPMDTQAMVSEKLFSFLGEQVGEVKREWDARNGEV</sequence>
<comment type="caution">
    <text evidence="1">The sequence shown here is derived from an EMBL/GenBank/DDBJ whole genome shotgun (WGS) entry which is preliminary data.</text>
</comment>
<keyword evidence="2" id="KW-1185">Reference proteome</keyword>
<accession>A0A9P8C6S9</accession>